<protein>
    <submittedName>
        <fullName evidence="5">Acyl-CoA synthetase</fullName>
    </submittedName>
</protein>
<dbReference type="OrthoDB" id="9803968at2"/>
<dbReference type="InterPro" id="IPR020845">
    <property type="entry name" value="AMP-binding_CS"/>
</dbReference>
<dbReference type="EMBL" id="PQGG01000033">
    <property type="protein sequence ID" value="POP51885.1"/>
    <property type="molecule type" value="Genomic_DNA"/>
</dbReference>
<evidence type="ECO:0000256" key="2">
    <source>
        <dbReference type="ARBA" id="ARBA00022598"/>
    </source>
</evidence>
<evidence type="ECO:0000259" key="4">
    <source>
        <dbReference type="Pfam" id="PF13193"/>
    </source>
</evidence>
<feature type="domain" description="AMP-binding enzyme C-terminal" evidence="4">
    <location>
        <begin position="421"/>
        <end position="499"/>
    </location>
</feature>
<name>A0A2S4HD27_9GAMM</name>
<dbReference type="SUPFAM" id="SSF56801">
    <property type="entry name" value="Acetyl-CoA synthetase-like"/>
    <property type="match status" value="1"/>
</dbReference>
<proteinExistence type="inferred from homology"/>
<dbReference type="Gene3D" id="3.40.50.12780">
    <property type="entry name" value="N-terminal domain of ligase-like"/>
    <property type="match status" value="1"/>
</dbReference>
<dbReference type="Pfam" id="PF00501">
    <property type="entry name" value="AMP-binding"/>
    <property type="match status" value="1"/>
</dbReference>
<dbReference type="InterPro" id="IPR045851">
    <property type="entry name" value="AMP-bd_C_sf"/>
</dbReference>
<dbReference type="GO" id="GO:0031956">
    <property type="term" value="F:medium-chain fatty acid-CoA ligase activity"/>
    <property type="evidence" value="ECO:0007669"/>
    <property type="project" value="TreeGrafter"/>
</dbReference>
<comment type="similarity">
    <text evidence="1">Belongs to the ATP-dependent AMP-binding enzyme family.</text>
</comment>
<dbReference type="InterPro" id="IPR025110">
    <property type="entry name" value="AMP-bd_C"/>
</dbReference>
<dbReference type="InterPro" id="IPR000873">
    <property type="entry name" value="AMP-dep_synth/lig_dom"/>
</dbReference>
<dbReference type="RefSeq" id="WP_103685244.1">
    <property type="nucleotide sequence ID" value="NZ_PQGG01000033.1"/>
</dbReference>
<evidence type="ECO:0000256" key="1">
    <source>
        <dbReference type="ARBA" id="ARBA00006432"/>
    </source>
</evidence>
<organism evidence="5 6">
    <name type="scientific">Zhongshania marina</name>
    <dbReference type="NCBI Taxonomy" id="2304603"/>
    <lineage>
        <taxon>Bacteria</taxon>
        <taxon>Pseudomonadati</taxon>
        <taxon>Pseudomonadota</taxon>
        <taxon>Gammaproteobacteria</taxon>
        <taxon>Cellvibrionales</taxon>
        <taxon>Spongiibacteraceae</taxon>
        <taxon>Zhongshania</taxon>
    </lineage>
</organism>
<evidence type="ECO:0000313" key="5">
    <source>
        <dbReference type="EMBL" id="POP51885.1"/>
    </source>
</evidence>
<gene>
    <name evidence="5" type="ORF">C0068_14725</name>
</gene>
<dbReference type="GO" id="GO:0006631">
    <property type="term" value="P:fatty acid metabolic process"/>
    <property type="evidence" value="ECO:0007669"/>
    <property type="project" value="TreeGrafter"/>
</dbReference>
<dbReference type="PROSITE" id="PS00455">
    <property type="entry name" value="AMP_BINDING"/>
    <property type="match status" value="1"/>
</dbReference>
<comment type="caution">
    <text evidence="5">The sequence shown here is derived from an EMBL/GenBank/DDBJ whole genome shotgun (WGS) entry which is preliminary data.</text>
</comment>
<feature type="domain" description="AMP-dependent synthetase/ligase" evidence="3">
    <location>
        <begin position="6"/>
        <end position="361"/>
    </location>
</feature>
<dbReference type="Gene3D" id="3.30.300.30">
    <property type="match status" value="1"/>
</dbReference>
<accession>A0A2S4HD27</accession>
<dbReference type="AlphaFoldDB" id="A0A2S4HD27"/>
<dbReference type="PANTHER" id="PTHR43201:SF5">
    <property type="entry name" value="MEDIUM-CHAIN ACYL-COA LIGASE ACSF2, MITOCHONDRIAL"/>
    <property type="match status" value="1"/>
</dbReference>
<reference evidence="5" key="1">
    <citation type="submission" date="2018-01" db="EMBL/GenBank/DDBJ databases">
        <authorList>
            <person name="Yu X.-D."/>
        </authorList>
    </citation>
    <scope>NUCLEOTIDE SEQUENCE</scope>
    <source>
        <strain evidence="5">ZX-21</strain>
    </source>
</reference>
<dbReference type="InterPro" id="IPR042099">
    <property type="entry name" value="ANL_N_sf"/>
</dbReference>
<evidence type="ECO:0000313" key="6">
    <source>
        <dbReference type="Proteomes" id="UP000237222"/>
    </source>
</evidence>
<keyword evidence="2" id="KW-0436">Ligase</keyword>
<evidence type="ECO:0000259" key="3">
    <source>
        <dbReference type="Pfam" id="PF00501"/>
    </source>
</evidence>
<dbReference type="Proteomes" id="UP000237222">
    <property type="component" value="Unassembled WGS sequence"/>
</dbReference>
<dbReference type="PANTHER" id="PTHR43201">
    <property type="entry name" value="ACYL-COA SYNTHETASE"/>
    <property type="match status" value="1"/>
</dbReference>
<dbReference type="Pfam" id="PF13193">
    <property type="entry name" value="AMP-binding_C"/>
    <property type="match status" value="1"/>
</dbReference>
<sequence length="514" mass="56416">MHPSIHAKERPNTPAIIMAGSGEVTTYAQLESRSNQGAQQFRALGLKPGDGIAIWMHNSSSFLEISWAAQRSGLYFTPISTHLTLAEAAYIIKDSGASLLVASPELPGVKELIAKGAAAEFGEQFNFFVDSESATLPSWPQAIIKQPAERISDETAGQYMVYSSGTTGKPKGVQLPLSGAPADQPLPFVAMQREQYGVSENSIYLSPAPLYHAAPLVFSMTVQSIGGCVVICEKFEPVALLNAIERFKVTHMQMVPTMFVRLLKLPESQRNGVDCSSLECVIHAAAPCPVPIKQQMIDWWGPILYEYYGGSEGNGATYITSEEWLKKPGSVGRAQWGILHICNEEGDELPAGEQGAVYFEGGFDFKYKNDEAKTKDARNPKHPSWSTLGDVGYLDDDGYLFLTDRKSFMIISGGVNIYPQEIENILTVHPKVMDVAVFGVPNAEFGEEVKAVIQPLNWSEVGDDLAAELMAYCRAQLSAIKCPRSIDFDAALPRMDNGKLYKKGLRDRYWQVRA</sequence>